<gene>
    <name evidence="3" type="ORF">C8N40_11653</name>
</gene>
<name>A0A2T5Y3G2_9BACT</name>
<proteinExistence type="predicted"/>
<dbReference type="InterPro" id="IPR012334">
    <property type="entry name" value="Pectin_lyas_fold"/>
</dbReference>
<evidence type="ECO:0000313" key="3">
    <source>
        <dbReference type="EMBL" id="PTX10712.1"/>
    </source>
</evidence>
<dbReference type="SUPFAM" id="SSF51126">
    <property type="entry name" value="Pectin lyase-like"/>
    <property type="match status" value="1"/>
</dbReference>
<dbReference type="InterPro" id="IPR026444">
    <property type="entry name" value="Secre_tail"/>
</dbReference>
<dbReference type="InterPro" id="IPR011050">
    <property type="entry name" value="Pectin_lyase_fold/virulence"/>
</dbReference>
<keyword evidence="4" id="KW-1185">Reference proteome</keyword>
<keyword evidence="1" id="KW-0732">Signal</keyword>
<evidence type="ECO:0000259" key="2">
    <source>
        <dbReference type="Pfam" id="PF13229"/>
    </source>
</evidence>
<evidence type="ECO:0000256" key="1">
    <source>
        <dbReference type="SAM" id="SignalP"/>
    </source>
</evidence>
<protein>
    <submittedName>
        <fullName evidence="3">Putative secreted protein (Por secretion system target)</fullName>
    </submittedName>
</protein>
<comment type="caution">
    <text evidence="3">The sequence shown here is derived from an EMBL/GenBank/DDBJ whole genome shotgun (WGS) entry which is preliminary data.</text>
</comment>
<evidence type="ECO:0000313" key="4">
    <source>
        <dbReference type="Proteomes" id="UP000244225"/>
    </source>
</evidence>
<dbReference type="AlphaFoldDB" id="A0A2T5Y3G2"/>
<dbReference type="SMART" id="SM00710">
    <property type="entry name" value="PbH1"/>
    <property type="match status" value="10"/>
</dbReference>
<dbReference type="InterPro" id="IPR039448">
    <property type="entry name" value="Beta_helix"/>
</dbReference>
<dbReference type="Gene3D" id="2.160.20.10">
    <property type="entry name" value="Single-stranded right-handed beta-helix, Pectin lyase-like"/>
    <property type="match status" value="1"/>
</dbReference>
<dbReference type="InterPro" id="IPR006626">
    <property type="entry name" value="PbH1"/>
</dbReference>
<dbReference type="OrthoDB" id="3333873at2"/>
<organism evidence="3 4">
    <name type="scientific">Pontibacter mucosus</name>
    <dbReference type="NCBI Taxonomy" id="1649266"/>
    <lineage>
        <taxon>Bacteria</taxon>
        <taxon>Pseudomonadati</taxon>
        <taxon>Bacteroidota</taxon>
        <taxon>Cytophagia</taxon>
        <taxon>Cytophagales</taxon>
        <taxon>Hymenobacteraceae</taxon>
        <taxon>Pontibacter</taxon>
    </lineage>
</organism>
<reference evidence="3 4" key="1">
    <citation type="submission" date="2018-04" db="EMBL/GenBank/DDBJ databases">
        <title>Genomic Encyclopedia of Archaeal and Bacterial Type Strains, Phase II (KMG-II): from individual species to whole genera.</title>
        <authorList>
            <person name="Goeker M."/>
        </authorList>
    </citation>
    <scope>NUCLEOTIDE SEQUENCE [LARGE SCALE GENOMIC DNA]</scope>
    <source>
        <strain evidence="3 4">DSM 100162</strain>
    </source>
</reference>
<dbReference type="RefSeq" id="WP_108213959.1">
    <property type="nucleotide sequence ID" value="NZ_QBKI01000016.1"/>
</dbReference>
<dbReference type="Pfam" id="PF13229">
    <property type="entry name" value="Beta_helix"/>
    <property type="match status" value="1"/>
</dbReference>
<sequence>MRIISAALSLLMVLGYFCAHAETYYVSSTGNDENSGFSKTSAWASIDKVNSTLLVPGDTVLFEGEVIFTGSLGFEEGVKGTPQHPIVFGSYGTGRAVIRSGAQKGFWLYNTSGFKIENLVFEGAGRTISTTAGMDIYMDLLSASLPYIAIHNVEVYGYREAGISIGSWDTDKGFRDVSVTNTSSHDNGDAGIAIWAQDGILAHQNVYIGHSKAYNNAGIPTKTHSHSGNGIVIGGVDGGVIEYCEAYNNGWLNAWASGGPVGIWCYASNNVIIQYNESHHNKTGTTKDGGGFDIDGGSTNCILQYNYSHDNEGAGYLLAQYSGAKEMKNLTIRYNISENDGRKNGYGAIHLWSSGSNGGIQNAQIYNNTIYLTPAPSGSTKAVWVQSGGTTVATFRNNLFVTTGGVRLVQVDSKVTTNVRFEGNNYWSSGATPSFSWAGKAYNSLASWRTATLQEYRNGEALGYALDPKLEAPGKSITIADPKLLYTLDGYRLQRTSPLVGKGLNLAVEFGIDAGKRDFWGNSITQRKDLCIGAHQVTNSSRACLYGGPQPLTFGLIAAGTYSGPGVADGLFTPQEAGEGNHALAYTYTNELGEAQTTHHTVRVIDTKETAWTGKGGSSDWFDSQNWTSCVPTPSISASIPVSAEATPTYPVIEQGKHAKVLNLHTAGSLMLEQDATLEIFGTLSGAGLQTHPSSSVILNSDAQQVVPGGSYGNLVLTGPGPRKLQDDVIVTNLLDLGQGKVYLDGKNLTLSEQATITNYNASSYIVADGEGRLTYQALGAGSQRVFPIGTAKGYAPVKLTNKGTPDNFSIGVEERSQVITSLAEQATSINKTWHIDEAVTGGSDVTMVLQWSRYDEPEYFNRYESFVGHYEDEAWQVMEESMGTVTQGSIPDMYNITLSGVSSFSPFTVASTSSAPAPLPVTLAKFTAARQGADALLAWETASEINNAGFEVEVSGDGITFRQLGFVKSKSPNSQAKLSYTFRDSEAGKAGIQYYRLRQVDLDGTASYSAVKAVSFPRAELNFSVYPNPFFDRIMFEIESPDSGTLALTLTDAKGLQVLQTSVLLPKGLTRLPISLSQVQKPGFYYLTAHLDGKSYHFKLVKR</sequence>
<feature type="domain" description="Right handed beta helix" evidence="2">
    <location>
        <begin position="149"/>
        <end position="323"/>
    </location>
</feature>
<dbReference type="EMBL" id="QBKI01000016">
    <property type="protein sequence ID" value="PTX10712.1"/>
    <property type="molecule type" value="Genomic_DNA"/>
</dbReference>
<feature type="chain" id="PRO_5015781594" evidence="1">
    <location>
        <begin position="22"/>
        <end position="1104"/>
    </location>
</feature>
<feature type="signal peptide" evidence="1">
    <location>
        <begin position="1"/>
        <end position="21"/>
    </location>
</feature>
<dbReference type="NCBIfam" id="TIGR04183">
    <property type="entry name" value="Por_Secre_tail"/>
    <property type="match status" value="1"/>
</dbReference>
<dbReference type="Proteomes" id="UP000244225">
    <property type="component" value="Unassembled WGS sequence"/>
</dbReference>
<accession>A0A2T5Y3G2</accession>